<feature type="transmembrane region" description="Helical" evidence="12">
    <location>
        <begin position="27"/>
        <end position="49"/>
    </location>
</feature>
<evidence type="ECO:0000256" key="7">
    <source>
        <dbReference type="ARBA" id="ARBA00022949"/>
    </source>
</evidence>
<evidence type="ECO:0000256" key="6">
    <source>
        <dbReference type="ARBA" id="ARBA00022868"/>
    </source>
</evidence>
<evidence type="ECO:0000256" key="3">
    <source>
        <dbReference type="ARBA" id="ARBA00022448"/>
    </source>
</evidence>
<keyword evidence="9 12" id="KW-0406">Ion transport</keyword>
<keyword evidence="7" id="KW-0965">Cell junction</keyword>
<comment type="similarity">
    <text evidence="12">Belongs to the pannexin family.</text>
</comment>
<gene>
    <name evidence="12" type="primary">inx</name>
    <name evidence="14" type="ORF">MSPICULIGERA_LOCUS13379</name>
    <name evidence="13" type="ORF">MSPICULIGERA_LOCUS3622</name>
</gene>
<accession>A0AA36CVE8</accession>
<sequence>MLGIPFLDDAITKWFRPTAFDDPVDRLNYFVTATLLAFFAVMVSAKQYVGAPIQCWMPMEFKGGWEQYAEDYCFIQNTFFIPFHEEIPQDTEAREEAQIGYYQWVPIMLALQAIMFFIPSWIWKTMHQQSGIDMSMAVSDAQKLRSLSHAERKQETVKLCDYLIDALEFKQAYKSPFRFMCFNVGHGGGKFVATLYLFVKFLYVLNIFLQFYLLNTFLGSDYHFWGFQTFMDLMSGRQWLESGVFPRVTLCDFKVRRLANIHRYTVQCVLMINMFNEKIYLFLWFWFLFVMVSTVINFFYCCFQLLPARSRVNNCKRWLNETKGDHPDHYNRSRVISSFVERGLKPDGVLLLRFVEGHAGAIVARELSQQLFTDYFQELQSVPGNFGEHSTKTTSPGLDDGIREELYPTGKLGLNEPDFVKQPMLP</sequence>
<keyword evidence="6" id="KW-0303">Gap junction</keyword>
<evidence type="ECO:0000256" key="4">
    <source>
        <dbReference type="ARBA" id="ARBA00022475"/>
    </source>
</evidence>
<evidence type="ECO:0000256" key="12">
    <source>
        <dbReference type="RuleBase" id="RU010713"/>
    </source>
</evidence>
<name>A0AA36CVE8_9BILA</name>
<keyword evidence="3 12" id="KW-0813">Transport</keyword>
<keyword evidence="10 12" id="KW-0472">Membrane</keyword>
<feature type="transmembrane region" description="Helical" evidence="12">
    <location>
        <begin position="279"/>
        <end position="300"/>
    </location>
</feature>
<evidence type="ECO:0000256" key="10">
    <source>
        <dbReference type="ARBA" id="ARBA00023136"/>
    </source>
</evidence>
<keyword evidence="8 12" id="KW-1133">Transmembrane helix</keyword>
<organism evidence="14 15">
    <name type="scientific">Mesorhabditis spiculigera</name>
    <dbReference type="NCBI Taxonomy" id="96644"/>
    <lineage>
        <taxon>Eukaryota</taxon>
        <taxon>Metazoa</taxon>
        <taxon>Ecdysozoa</taxon>
        <taxon>Nematoda</taxon>
        <taxon>Chromadorea</taxon>
        <taxon>Rhabditida</taxon>
        <taxon>Rhabditina</taxon>
        <taxon>Rhabditomorpha</taxon>
        <taxon>Rhabditoidea</taxon>
        <taxon>Rhabditidae</taxon>
        <taxon>Mesorhabditinae</taxon>
        <taxon>Mesorhabditis</taxon>
    </lineage>
</organism>
<proteinExistence type="inferred from homology"/>
<keyword evidence="4" id="KW-1003">Cell membrane</keyword>
<keyword evidence="11 12" id="KW-0407">Ion channel</keyword>
<dbReference type="PRINTS" id="PR01262">
    <property type="entry name" value="INNEXIN"/>
</dbReference>
<evidence type="ECO:0000256" key="5">
    <source>
        <dbReference type="ARBA" id="ARBA00022692"/>
    </source>
</evidence>
<dbReference type="GO" id="GO:0034220">
    <property type="term" value="P:monoatomic ion transmembrane transport"/>
    <property type="evidence" value="ECO:0007669"/>
    <property type="project" value="UniProtKB-KW"/>
</dbReference>
<feature type="transmembrane region" description="Helical" evidence="12">
    <location>
        <begin position="193"/>
        <end position="214"/>
    </location>
</feature>
<dbReference type="EMBL" id="CATQJA010000945">
    <property type="protein sequence ID" value="CAJ0564959.1"/>
    <property type="molecule type" value="Genomic_DNA"/>
</dbReference>
<keyword evidence="15" id="KW-1185">Reference proteome</keyword>
<dbReference type="PROSITE" id="PS51013">
    <property type="entry name" value="PANNEXIN"/>
    <property type="match status" value="1"/>
</dbReference>
<dbReference type="GO" id="GO:0005243">
    <property type="term" value="F:gap junction channel activity"/>
    <property type="evidence" value="ECO:0007669"/>
    <property type="project" value="TreeGrafter"/>
</dbReference>
<comment type="subcellular location">
    <subcellularLocation>
        <location evidence="1">Cell junction</location>
        <location evidence="1">Gap junction</location>
    </subcellularLocation>
    <subcellularLocation>
        <location evidence="2 12">Cell membrane</location>
        <topology evidence="2 12">Multi-pass membrane protein</topology>
    </subcellularLocation>
</comment>
<dbReference type="AlphaFoldDB" id="A0AA36CVE8"/>
<dbReference type="Pfam" id="PF00876">
    <property type="entry name" value="Innexin"/>
    <property type="match status" value="1"/>
</dbReference>
<dbReference type="Proteomes" id="UP001177023">
    <property type="component" value="Unassembled WGS sequence"/>
</dbReference>
<evidence type="ECO:0000313" key="15">
    <source>
        <dbReference type="Proteomes" id="UP001177023"/>
    </source>
</evidence>
<dbReference type="EMBL" id="CATQJA010002635">
    <property type="protein sequence ID" value="CAJ0575062.1"/>
    <property type="molecule type" value="Genomic_DNA"/>
</dbReference>
<evidence type="ECO:0000313" key="14">
    <source>
        <dbReference type="EMBL" id="CAJ0575062.1"/>
    </source>
</evidence>
<evidence type="ECO:0000256" key="11">
    <source>
        <dbReference type="ARBA" id="ARBA00023303"/>
    </source>
</evidence>
<dbReference type="PANTHER" id="PTHR11893">
    <property type="entry name" value="INNEXIN"/>
    <property type="match status" value="1"/>
</dbReference>
<evidence type="ECO:0000256" key="1">
    <source>
        <dbReference type="ARBA" id="ARBA00004610"/>
    </source>
</evidence>
<dbReference type="GO" id="GO:0005921">
    <property type="term" value="C:gap junction"/>
    <property type="evidence" value="ECO:0007669"/>
    <property type="project" value="UniProtKB-SubCell"/>
</dbReference>
<dbReference type="GO" id="GO:0005886">
    <property type="term" value="C:plasma membrane"/>
    <property type="evidence" value="ECO:0007669"/>
    <property type="project" value="UniProtKB-SubCell"/>
</dbReference>
<feature type="non-terminal residue" evidence="14">
    <location>
        <position position="1"/>
    </location>
</feature>
<dbReference type="InterPro" id="IPR000990">
    <property type="entry name" value="Innexin"/>
</dbReference>
<evidence type="ECO:0000313" key="13">
    <source>
        <dbReference type="EMBL" id="CAJ0564959.1"/>
    </source>
</evidence>
<evidence type="ECO:0000256" key="2">
    <source>
        <dbReference type="ARBA" id="ARBA00004651"/>
    </source>
</evidence>
<comment type="function">
    <text evidence="12">Structural component of the gap junctions.</text>
</comment>
<evidence type="ECO:0000256" key="8">
    <source>
        <dbReference type="ARBA" id="ARBA00022989"/>
    </source>
</evidence>
<reference evidence="14" key="1">
    <citation type="submission" date="2023-06" db="EMBL/GenBank/DDBJ databases">
        <authorList>
            <person name="Delattre M."/>
        </authorList>
    </citation>
    <scope>NUCLEOTIDE SEQUENCE</scope>
    <source>
        <strain evidence="14">AF72</strain>
    </source>
</reference>
<comment type="caution">
    <text evidence="14">The sequence shown here is derived from an EMBL/GenBank/DDBJ whole genome shotgun (WGS) entry which is preliminary data.</text>
</comment>
<keyword evidence="5 12" id="KW-0812">Transmembrane</keyword>
<evidence type="ECO:0000256" key="9">
    <source>
        <dbReference type="ARBA" id="ARBA00023065"/>
    </source>
</evidence>
<dbReference type="PANTHER" id="PTHR11893:SF20">
    <property type="entry name" value="INNEXIN-3"/>
    <property type="match status" value="1"/>
</dbReference>
<feature type="transmembrane region" description="Helical" evidence="12">
    <location>
        <begin position="104"/>
        <end position="123"/>
    </location>
</feature>
<protein>
    <recommendedName>
        <fullName evidence="12">Innexin</fullName>
    </recommendedName>
</protein>